<organism evidence="1 2">
    <name type="scientific">Falsochrobactrum tianjinense</name>
    <dbReference type="NCBI Taxonomy" id="2706015"/>
    <lineage>
        <taxon>Bacteria</taxon>
        <taxon>Pseudomonadati</taxon>
        <taxon>Pseudomonadota</taxon>
        <taxon>Alphaproteobacteria</taxon>
        <taxon>Hyphomicrobiales</taxon>
        <taxon>Brucellaceae</taxon>
        <taxon>Falsochrobactrum</taxon>
    </lineage>
</organism>
<dbReference type="Proteomes" id="UP000752297">
    <property type="component" value="Unassembled WGS sequence"/>
</dbReference>
<evidence type="ECO:0000313" key="2">
    <source>
        <dbReference type="Proteomes" id="UP000752297"/>
    </source>
</evidence>
<reference evidence="1 2" key="1">
    <citation type="submission" date="2021-06" db="EMBL/GenBank/DDBJ databases">
        <title>Falsochrobactrum tianjin sp.nov., a new petroleum-degrading bacteria isolated from oily soils.</title>
        <authorList>
            <person name="Chen G."/>
            <person name="Chen H."/>
            <person name="Tian J."/>
            <person name="Qing J."/>
            <person name="Zhong L."/>
            <person name="Ma W."/>
            <person name="Song Y."/>
            <person name="Cui X."/>
            <person name="Yan B."/>
        </authorList>
    </citation>
    <scope>NUCLEOTIDE SEQUENCE [LARGE SCALE GENOMIC DNA]</scope>
    <source>
        <strain evidence="1 2">TDYN1</strain>
    </source>
</reference>
<dbReference type="EMBL" id="JAHRVA010000001">
    <property type="protein sequence ID" value="MBV2142437.1"/>
    <property type="molecule type" value="Genomic_DNA"/>
</dbReference>
<dbReference type="RefSeq" id="WP_217676431.1">
    <property type="nucleotide sequence ID" value="NZ_JAHRVA010000001.1"/>
</dbReference>
<evidence type="ECO:0000313" key="1">
    <source>
        <dbReference type="EMBL" id="MBV2142437.1"/>
    </source>
</evidence>
<dbReference type="InterPro" id="IPR009297">
    <property type="entry name" value="DUF952"/>
</dbReference>
<sequence length="117" mass="12892">MSKTTIYKIVPRDLWAQAERAGTFDGAPVDIADGYIHLSTMEQVRETAARHFARQTDLLLVSVDANALGDKLKYEVSRGGALFPHLYATLPMTAVVKVEPLPLDGNGLHVFPELEDK</sequence>
<dbReference type="AlphaFoldDB" id="A0A949UT77"/>
<comment type="caution">
    <text evidence="1">The sequence shown here is derived from an EMBL/GenBank/DDBJ whole genome shotgun (WGS) entry which is preliminary data.</text>
</comment>
<dbReference type="PANTHER" id="PTHR34129">
    <property type="entry name" value="BLR1139 PROTEIN"/>
    <property type="match status" value="1"/>
</dbReference>
<name>A0A949UT77_9HYPH</name>
<keyword evidence="2" id="KW-1185">Reference proteome</keyword>
<gene>
    <name evidence="1" type="ORF">KUG47_02865</name>
</gene>
<protein>
    <submittedName>
        <fullName evidence="1">DUF952 domain-containing protein</fullName>
    </submittedName>
</protein>
<dbReference type="Pfam" id="PF06108">
    <property type="entry name" value="DUF952"/>
    <property type="match status" value="1"/>
</dbReference>
<dbReference type="PANTHER" id="PTHR34129:SF1">
    <property type="entry name" value="DUF952 DOMAIN-CONTAINING PROTEIN"/>
    <property type="match status" value="1"/>
</dbReference>
<proteinExistence type="predicted"/>
<accession>A0A949UT77</accession>